<evidence type="ECO:0000313" key="3">
    <source>
        <dbReference type="Proteomes" id="UP000067448"/>
    </source>
</evidence>
<organism evidence="2 3">
    <name type="scientific">Streptomyces scabiei</name>
    <dbReference type="NCBI Taxonomy" id="1930"/>
    <lineage>
        <taxon>Bacteria</taxon>
        <taxon>Bacillati</taxon>
        <taxon>Actinomycetota</taxon>
        <taxon>Actinomycetes</taxon>
        <taxon>Kitasatosporales</taxon>
        <taxon>Streptomycetaceae</taxon>
        <taxon>Streptomyces</taxon>
    </lineage>
</organism>
<keyword evidence="1" id="KW-0812">Transmembrane</keyword>
<dbReference type="EMBL" id="BCMM01000002">
    <property type="protein sequence ID" value="GAQ60391.1"/>
    <property type="molecule type" value="Genomic_DNA"/>
</dbReference>
<reference evidence="2 3" key="2">
    <citation type="journal article" date="2016" name="Genome Announc.">
        <title>Draft Genome Sequences of Streptomyces scabiei S58, Streptomyces turgidiscabies T45, and Streptomyces acidiscabies a10, the Pathogens of Potato Common Scab, Isolated in Japan.</title>
        <authorList>
            <person name="Tomihama T."/>
            <person name="Nishi Y."/>
            <person name="Sakai M."/>
            <person name="Ikenaga M."/>
            <person name="Okubo T."/>
            <person name="Ikeda S."/>
        </authorList>
    </citation>
    <scope>NUCLEOTIDE SEQUENCE [LARGE SCALE GENOMIC DNA]</scope>
    <source>
        <strain evidence="2 3">S58</strain>
    </source>
</reference>
<feature type="transmembrane region" description="Helical" evidence="1">
    <location>
        <begin position="219"/>
        <end position="240"/>
    </location>
</feature>
<accession>A0A100JIY0</accession>
<protein>
    <submittedName>
        <fullName evidence="2">Uncharacterized protein</fullName>
    </submittedName>
</protein>
<feature type="transmembrane region" description="Helical" evidence="1">
    <location>
        <begin position="179"/>
        <end position="207"/>
    </location>
</feature>
<reference evidence="3" key="3">
    <citation type="submission" date="2016-02" db="EMBL/GenBank/DDBJ databases">
        <title>Draft genome of pathogenic Streptomyces sp. in Japan.</title>
        <authorList>
            <person name="Tomihama T."/>
            <person name="Ikenaga M."/>
            <person name="Sakai M."/>
            <person name="Okubo T."/>
            <person name="Ikeda S."/>
        </authorList>
    </citation>
    <scope>NUCLEOTIDE SEQUENCE [LARGE SCALE GENOMIC DNA]</scope>
    <source>
        <strain evidence="3">S58</strain>
    </source>
</reference>
<dbReference type="AlphaFoldDB" id="A0A100JIY0"/>
<evidence type="ECO:0000256" key="1">
    <source>
        <dbReference type="SAM" id="Phobius"/>
    </source>
</evidence>
<keyword evidence="1" id="KW-0472">Membrane</keyword>
<feature type="transmembrane region" description="Helical" evidence="1">
    <location>
        <begin position="91"/>
        <end position="124"/>
    </location>
</feature>
<keyword evidence="1" id="KW-1133">Transmembrane helix</keyword>
<evidence type="ECO:0000313" key="2">
    <source>
        <dbReference type="EMBL" id="GAQ60391.1"/>
    </source>
</evidence>
<dbReference type="Proteomes" id="UP000067448">
    <property type="component" value="Unassembled WGS sequence"/>
</dbReference>
<reference evidence="3" key="1">
    <citation type="submission" date="2015-11" db="EMBL/GenBank/DDBJ databases">
        <authorList>
            <consortium name="Cross-ministerial Strategic Innovation Promotion Program (SIP) consortium"/>
            <person name="Tomihama T."/>
            <person name="Ikenaga M."/>
            <person name="Sakai M."/>
            <person name="Okubo T."/>
            <person name="Ikeda S."/>
        </authorList>
    </citation>
    <scope>NUCLEOTIDE SEQUENCE [LARGE SCALE GENOMIC DNA]</scope>
    <source>
        <strain evidence="3">S58</strain>
    </source>
</reference>
<comment type="caution">
    <text evidence="2">The sequence shown here is derived from an EMBL/GenBank/DDBJ whole genome shotgun (WGS) entry which is preliminary data.</text>
</comment>
<feature type="transmembrane region" description="Helical" evidence="1">
    <location>
        <begin position="144"/>
        <end position="167"/>
    </location>
</feature>
<feature type="transmembrane region" description="Helical" evidence="1">
    <location>
        <begin position="40"/>
        <end position="62"/>
    </location>
</feature>
<name>A0A100JIY0_STRSC</name>
<sequence>MRPEFDVFGRGGDGGEPVDEFLQGIPQPDDVGELALKAGFGPGVALTAFLIFVLVTSWLGTIRSTMALARRLGGTAREARVRLAEMSSTQVGVAVGLSALLVVALCGWLLGVLVIGNLITLAYTQNGHRFLELETRDAMSLVDWLQWNAFTRTYVVAALAVLLVAVVHRGHPNLRFLAFLIGIPTMPWGISIAVLSVLEVILGFFGWMGTGNYSVGAEFTWHLAFAGIIAAYLGSCLVALRAGSILGRLWIIAPR</sequence>
<gene>
    <name evidence="2" type="ORF">SsS58_00731</name>
</gene>
<proteinExistence type="predicted"/>
<dbReference type="OrthoDB" id="9954538at2"/>